<feature type="transmembrane region" description="Helical" evidence="2">
    <location>
        <begin position="45"/>
        <end position="72"/>
    </location>
</feature>
<feature type="region of interest" description="Disordered" evidence="1">
    <location>
        <begin position="1"/>
        <end position="20"/>
    </location>
</feature>
<proteinExistence type="predicted"/>
<dbReference type="AlphaFoldDB" id="A0A4Q4M868"/>
<evidence type="ECO:0000256" key="1">
    <source>
        <dbReference type="SAM" id="MobiDB-lite"/>
    </source>
</evidence>
<evidence type="ECO:0000313" key="3">
    <source>
        <dbReference type="EMBL" id="RYN45604.1"/>
    </source>
</evidence>
<reference evidence="4" key="1">
    <citation type="journal article" date="2019" name="bioRxiv">
        <title>Genomics, evolutionary history and diagnostics of the Alternaria alternata species group including apple and Asian pear pathotypes.</title>
        <authorList>
            <person name="Armitage A.D."/>
            <person name="Cockerton H.M."/>
            <person name="Sreenivasaprasad S."/>
            <person name="Woodhall J.W."/>
            <person name="Lane C.R."/>
            <person name="Harrison R.J."/>
            <person name="Clarkson J.P."/>
        </authorList>
    </citation>
    <scope>NUCLEOTIDE SEQUENCE [LARGE SCALE GENOMIC DNA]</scope>
    <source>
        <strain evidence="4">FERA 1082</strain>
    </source>
</reference>
<gene>
    <name evidence="3" type="ORF">AA0114_g8972</name>
</gene>
<protein>
    <submittedName>
        <fullName evidence="3">Uncharacterized protein</fullName>
    </submittedName>
</protein>
<dbReference type="Proteomes" id="UP000292402">
    <property type="component" value="Unassembled WGS sequence"/>
</dbReference>
<dbReference type="EMBL" id="PDXA01000033">
    <property type="protein sequence ID" value="RYN45604.1"/>
    <property type="molecule type" value="Genomic_DNA"/>
</dbReference>
<name>A0A4Q4M868_9PLEO</name>
<organism evidence="3 4">
    <name type="scientific">Alternaria tenuissima</name>
    <dbReference type="NCBI Taxonomy" id="119927"/>
    <lineage>
        <taxon>Eukaryota</taxon>
        <taxon>Fungi</taxon>
        <taxon>Dikarya</taxon>
        <taxon>Ascomycota</taxon>
        <taxon>Pezizomycotina</taxon>
        <taxon>Dothideomycetes</taxon>
        <taxon>Pleosporomycetidae</taxon>
        <taxon>Pleosporales</taxon>
        <taxon>Pleosporineae</taxon>
        <taxon>Pleosporaceae</taxon>
        <taxon>Alternaria</taxon>
        <taxon>Alternaria sect. Alternaria</taxon>
        <taxon>Alternaria alternata complex</taxon>
    </lineage>
</organism>
<keyword evidence="2" id="KW-1133">Transmembrane helix</keyword>
<comment type="caution">
    <text evidence="3">The sequence shown here is derived from an EMBL/GenBank/DDBJ whole genome shotgun (WGS) entry which is preliminary data.</text>
</comment>
<evidence type="ECO:0000313" key="4">
    <source>
        <dbReference type="Proteomes" id="UP000292402"/>
    </source>
</evidence>
<evidence type="ECO:0000256" key="2">
    <source>
        <dbReference type="SAM" id="Phobius"/>
    </source>
</evidence>
<accession>A0A4Q4M868</accession>
<keyword evidence="2" id="KW-0812">Transmembrane</keyword>
<sequence length="340" mass="39013">MATHTDAPPPYTPGTPELTENTATTIEQVKAAHRATRLQRYLLEIIAYSLPVNLAIIAYSLLVNLAIIAYSLPVDMLKLVKAIPFEWPTYNGFRASLLLKKERAHLLHLSQTHTKHIPNKHSLQHHEHTCHNMSTRTGEYQHELDILDKEREVKVQEMKWQTIQLLVMYYMHRQIATSTLEDGRTLLVEAVEPSRTLNIDPGFTLQLMAAYADEHTKTWRQKRKRNLIADLVKYSYISDTGSHTWLYLNVIFQLVLQLSPNHVVQKALGLALEKYGQGRHRQLGFMTDLGPRNAYYKGYNSLAEFLTGIPMVGENGIWQQLLALVPYENPVVPVTPWMSR</sequence>
<keyword evidence="2" id="KW-0472">Membrane</keyword>